<evidence type="ECO:0000256" key="9">
    <source>
        <dbReference type="PIRNR" id="PIRNR000439"/>
    </source>
</evidence>
<evidence type="ECO:0000256" key="4">
    <source>
        <dbReference type="ARBA" id="ARBA00022692"/>
    </source>
</evidence>
<comment type="similarity">
    <text evidence="2 9">Belongs to the membrane-bound acyltransferase family. Sterol o-acyltransferase subfamily.</text>
</comment>
<dbReference type="PANTHER" id="PTHR10408:SF8">
    <property type="entry name" value="O-ACYLTRANSFERASE"/>
    <property type="match status" value="1"/>
</dbReference>
<keyword evidence="7 9" id="KW-0472">Membrane</keyword>
<feature type="transmembrane region" description="Helical" evidence="12">
    <location>
        <begin position="469"/>
        <end position="487"/>
    </location>
</feature>
<feature type="region of interest" description="Disordered" evidence="11">
    <location>
        <begin position="1"/>
        <end position="45"/>
    </location>
</feature>
<gene>
    <name evidence="13" type="ORF">CDAUBV1_LOCUS11163</name>
</gene>
<dbReference type="InterPro" id="IPR004299">
    <property type="entry name" value="MBOAT_fam"/>
</dbReference>
<evidence type="ECO:0000256" key="1">
    <source>
        <dbReference type="ARBA" id="ARBA00004477"/>
    </source>
</evidence>
<evidence type="ECO:0000256" key="5">
    <source>
        <dbReference type="ARBA" id="ARBA00022824"/>
    </source>
</evidence>
<feature type="transmembrane region" description="Helical" evidence="12">
    <location>
        <begin position="493"/>
        <end position="512"/>
    </location>
</feature>
<feature type="transmembrane region" description="Helical" evidence="12">
    <location>
        <begin position="228"/>
        <end position="249"/>
    </location>
</feature>
<dbReference type="PIRSF" id="PIRSF000439">
    <property type="entry name" value="Oat_ACAT_DAG_ARE"/>
    <property type="match status" value="1"/>
</dbReference>
<feature type="transmembrane region" description="Helical" evidence="12">
    <location>
        <begin position="342"/>
        <end position="363"/>
    </location>
</feature>
<dbReference type="Pfam" id="PF03062">
    <property type="entry name" value="MBOAT"/>
    <property type="match status" value="1"/>
</dbReference>
<evidence type="ECO:0000256" key="12">
    <source>
        <dbReference type="SAM" id="Phobius"/>
    </source>
</evidence>
<dbReference type="GO" id="GO:0008203">
    <property type="term" value="P:cholesterol metabolic process"/>
    <property type="evidence" value="ECO:0007669"/>
    <property type="project" value="TreeGrafter"/>
</dbReference>
<feature type="transmembrane region" description="Helical" evidence="12">
    <location>
        <begin position="195"/>
        <end position="216"/>
    </location>
</feature>
<comment type="subcellular location">
    <subcellularLocation>
        <location evidence="1 9">Endoplasmic reticulum membrane</location>
        <topology evidence="1 9">Multi-pass membrane protein</topology>
    </subcellularLocation>
</comment>
<organism evidence="13 14">
    <name type="scientific">Calicophoron daubneyi</name>
    <name type="common">Rumen fluke</name>
    <name type="synonym">Paramphistomum daubneyi</name>
    <dbReference type="NCBI Taxonomy" id="300641"/>
    <lineage>
        <taxon>Eukaryota</taxon>
        <taxon>Metazoa</taxon>
        <taxon>Spiralia</taxon>
        <taxon>Lophotrochozoa</taxon>
        <taxon>Platyhelminthes</taxon>
        <taxon>Trematoda</taxon>
        <taxon>Digenea</taxon>
        <taxon>Plagiorchiida</taxon>
        <taxon>Pronocephalata</taxon>
        <taxon>Paramphistomoidea</taxon>
        <taxon>Paramphistomidae</taxon>
        <taxon>Calicophoron</taxon>
    </lineage>
</organism>
<evidence type="ECO:0000256" key="8">
    <source>
        <dbReference type="ARBA" id="ARBA00023315"/>
    </source>
</evidence>
<accession>A0AAV2THD5</accession>
<dbReference type="GO" id="GO:0005789">
    <property type="term" value="C:endoplasmic reticulum membrane"/>
    <property type="evidence" value="ECO:0007669"/>
    <property type="project" value="UniProtKB-SubCell"/>
</dbReference>
<keyword evidence="5 9" id="KW-0256">Endoplasmic reticulum</keyword>
<keyword evidence="4 12" id="KW-0812">Transmembrane</keyword>
<evidence type="ECO:0000256" key="3">
    <source>
        <dbReference type="ARBA" id="ARBA00022679"/>
    </source>
</evidence>
<sequence length="573" mass="66609">MGTTQAAVEEESGVVRSRKPPKTVHTLSENPLLADSTASLSESNEDSLNWSPSINQFRNAAFWTELVETTRSKLVQQFDEQLQQGLSELITKANTESGNLLADSEYMNDKRPAVEKTSSKHLREKVYRRRDSVLTELFRISHIRTVLHIFLAVLFLFSTNTLFNDLLQNDKQVYAYHLDFFRSAFAGFTQVVQCWLMMKIATILIPYLGFMAWFTTRPFPRTPVLFDWLYLTAYISYQIGFILLPLKFITSYHLGAASRAVVVFEQVRMVLKSHAFVRTCIGEGISYLKAPDQHSSRGDTSASQMNYPPIRWHPHFSSYLYFLFAPVLVYRESYPRTQNIRWSYVATNLLLTWGCVLLIYYVLARSFFVEFVNFGSTHEYGFREHILDLTINSLNGGLVMFGVFFASLHSWFNAFAEMLRFGDRLFYKDWWNATTYSGFYRSWNVVVHDWLHSYIYNDIQRLFPRLQRTFVVGTVIILSAVVHEYILSVALGFCYPVLFAFYVILGYPLFCIRASSRPFNVMLWISQFVGWGEMISLYTMEWYARKNCPPVLDSWLNFFVPQSWICRPAVSSV</sequence>
<feature type="transmembrane region" description="Helical" evidence="12">
    <location>
        <begin position="137"/>
        <end position="157"/>
    </location>
</feature>
<evidence type="ECO:0000256" key="6">
    <source>
        <dbReference type="ARBA" id="ARBA00022989"/>
    </source>
</evidence>
<reference evidence="13" key="1">
    <citation type="submission" date="2024-06" db="EMBL/GenBank/DDBJ databases">
        <authorList>
            <person name="Liu X."/>
            <person name="Lenzi L."/>
            <person name="Haldenby T S."/>
            <person name="Uol C."/>
        </authorList>
    </citation>
    <scope>NUCLEOTIDE SEQUENCE</scope>
</reference>
<dbReference type="Proteomes" id="UP001497525">
    <property type="component" value="Unassembled WGS sequence"/>
</dbReference>
<protein>
    <recommendedName>
        <fullName evidence="9">O-acyltransferase</fullName>
    </recommendedName>
</protein>
<evidence type="ECO:0000313" key="14">
    <source>
        <dbReference type="Proteomes" id="UP001497525"/>
    </source>
</evidence>
<evidence type="ECO:0000313" key="13">
    <source>
        <dbReference type="EMBL" id="CAL5136868.1"/>
    </source>
</evidence>
<feature type="active site" evidence="10">
    <location>
        <position position="483"/>
    </location>
</feature>
<keyword evidence="3 9" id="KW-0808">Transferase</keyword>
<evidence type="ECO:0000256" key="7">
    <source>
        <dbReference type="ARBA" id="ARBA00023136"/>
    </source>
</evidence>
<comment type="caution">
    <text evidence="13">The sequence shown here is derived from an EMBL/GenBank/DDBJ whole genome shotgun (WGS) entry which is preliminary data.</text>
</comment>
<keyword evidence="8 9" id="KW-0012">Acyltransferase</keyword>
<keyword evidence="6 12" id="KW-1133">Transmembrane helix</keyword>
<dbReference type="PANTHER" id="PTHR10408">
    <property type="entry name" value="STEROL O-ACYLTRANSFERASE"/>
    <property type="match status" value="1"/>
</dbReference>
<evidence type="ECO:0000256" key="2">
    <source>
        <dbReference type="ARBA" id="ARBA00009010"/>
    </source>
</evidence>
<evidence type="ECO:0000256" key="11">
    <source>
        <dbReference type="SAM" id="MobiDB-lite"/>
    </source>
</evidence>
<evidence type="ECO:0000256" key="10">
    <source>
        <dbReference type="PIRSR" id="PIRSR000439-1"/>
    </source>
</evidence>
<feature type="compositionally biased region" description="Polar residues" evidence="11">
    <location>
        <begin position="36"/>
        <end position="45"/>
    </location>
</feature>
<proteinExistence type="inferred from homology"/>
<dbReference type="GO" id="GO:0008374">
    <property type="term" value="F:O-acyltransferase activity"/>
    <property type="evidence" value="ECO:0007669"/>
    <property type="project" value="InterPro"/>
</dbReference>
<dbReference type="AlphaFoldDB" id="A0AAV2THD5"/>
<dbReference type="InterPro" id="IPR014371">
    <property type="entry name" value="Oat_ACAT_DAG_ARE"/>
</dbReference>
<dbReference type="EMBL" id="CAXLJL010000356">
    <property type="protein sequence ID" value="CAL5136868.1"/>
    <property type="molecule type" value="Genomic_DNA"/>
</dbReference>
<name>A0AAV2THD5_CALDB</name>
<feature type="transmembrane region" description="Helical" evidence="12">
    <location>
        <begin position="397"/>
        <end position="416"/>
    </location>
</feature>